<accession>A0A379AS42</accession>
<proteinExistence type="predicted"/>
<evidence type="ECO:0000313" key="2">
    <source>
        <dbReference type="Proteomes" id="UP000255098"/>
    </source>
</evidence>
<dbReference type="Proteomes" id="UP000255098">
    <property type="component" value="Unassembled WGS sequence"/>
</dbReference>
<protein>
    <submittedName>
        <fullName evidence="1">Phage Tail Protein X</fullName>
    </submittedName>
</protein>
<dbReference type="EMBL" id="UGSP01000001">
    <property type="protein sequence ID" value="SUB23933.1"/>
    <property type="molecule type" value="Genomic_DNA"/>
</dbReference>
<dbReference type="AlphaFoldDB" id="A0A379AS42"/>
<dbReference type="InterPro" id="IPR036779">
    <property type="entry name" value="LysM_dom_sf"/>
</dbReference>
<name>A0A379AS42_AVIAV</name>
<sequence length="75" mass="8614">MSNAIILHTVKQGERWDNLAYHYYGTVNKINRLINANPHIPFCEVLPMGETLKVPVLEVKTTDNRDLPPWLQGDN</sequence>
<dbReference type="GeneID" id="300133161"/>
<dbReference type="InterPro" id="IPR008861">
    <property type="entry name" value="GpX-like"/>
</dbReference>
<dbReference type="Pfam" id="PF05489">
    <property type="entry name" value="Phage_tail_X"/>
    <property type="match status" value="1"/>
</dbReference>
<evidence type="ECO:0000313" key="1">
    <source>
        <dbReference type="EMBL" id="SUB23933.1"/>
    </source>
</evidence>
<dbReference type="RefSeq" id="WP_115249211.1">
    <property type="nucleotide sequence ID" value="NZ_UGSP01000001.1"/>
</dbReference>
<dbReference type="Gene3D" id="3.10.350.10">
    <property type="entry name" value="LysM domain"/>
    <property type="match status" value="1"/>
</dbReference>
<gene>
    <name evidence="1" type="ORF">NCTC11297_00948</name>
</gene>
<reference evidence="1 2" key="1">
    <citation type="submission" date="2018-06" db="EMBL/GenBank/DDBJ databases">
        <authorList>
            <consortium name="Pathogen Informatics"/>
            <person name="Doyle S."/>
        </authorList>
    </citation>
    <scope>NUCLEOTIDE SEQUENCE [LARGE SCALE GENOMIC DNA]</scope>
    <source>
        <strain evidence="2">NCTC 11297</strain>
    </source>
</reference>
<keyword evidence="2" id="KW-1185">Reference proteome</keyword>
<dbReference type="SUPFAM" id="SSF54106">
    <property type="entry name" value="LysM domain"/>
    <property type="match status" value="1"/>
</dbReference>
<organism evidence="1 2">
    <name type="scientific">Avibacterium avium</name>
    <name type="common">Pasteurella avium</name>
    <dbReference type="NCBI Taxonomy" id="751"/>
    <lineage>
        <taxon>Bacteria</taxon>
        <taxon>Pseudomonadati</taxon>
        <taxon>Pseudomonadota</taxon>
        <taxon>Gammaproteobacteria</taxon>
        <taxon>Pasteurellales</taxon>
        <taxon>Pasteurellaceae</taxon>
        <taxon>Avibacterium</taxon>
    </lineage>
</organism>